<accession>A0A4S4AGP6</accession>
<comment type="caution">
    <text evidence="11">The sequence shown here is derived from an EMBL/GenBank/DDBJ whole genome shotgun (WGS) entry which is preliminary data.</text>
</comment>
<evidence type="ECO:0000256" key="9">
    <source>
        <dbReference type="HAMAP-Rule" id="MF_01902"/>
    </source>
</evidence>
<evidence type="ECO:0000256" key="8">
    <source>
        <dbReference type="ARBA" id="ARBA00049244"/>
    </source>
</evidence>
<name>A0A4S4AGP6_9RHOO</name>
<keyword evidence="4 9" id="KW-0235">DNA replication</keyword>
<dbReference type="GO" id="GO:0006979">
    <property type="term" value="P:response to oxidative stress"/>
    <property type="evidence" value="ECO:0007669"/>
    <property type="project" value="InterPro"/>
</dbReference>
<dbReference type="NCBIfam" id="NF004225">
    <property type="entry name" value="PRK05672.1"/>
    <property type="match status" value="1"/>
</dbReference>
<evidence type="ECO:0000313" key="11">
    <source>
        <dbReference type="EMBL" id="THF58067.1"/>
    </source>
</evidence>
<dbReference type="InterPro" id="IPR029460">
    <property type="entry name" value="DNAPol_HHH"/>
</dbReference>
<dbReference type="Pfam" id="PF14579">
    <property type="entry name" value="HHH_6"/>
    <property type="match status" value="1"/>
</dbReference>
<evidence type="ECO:0000313" key="12">
    <source>
        <dbReference type="Proteomes" id="UP000307956"/>
    </source>
</evidence>
<evidence type="ECO:0000256" key="5">
    <source>
        <dbReference type="ARBA" id="ARBA00022763"/>
    </source>
</evidence>
<evidence type="ECO:0000256" key="3">
    <source>
        <dbReference type="ARBA" id="ARBA00022695"/>
    </source>
</evidence>
<dbReference type="InterPro" id="IPR016195">
    <property type="entry name" value="Pol/histidinol_Pase-like"/>
</dbReference>
<dbReference type="Pfam" id="PF17657">
    <property type="entry name" value="DNA_pol3_finger"/>
    <property type="match status" value="1"/>
</dbReference>
<dbReference type="Pfam" id="PF02811">
    <property type="entry name" value="PHP"/>
    <property type="match status" value="1"/>
</dbReference>
<evidence type="ECO:0000256" key="7">
    <source>
        <dbReference type="ARBA" id="ARBA00023204"/>
    </source>
</evidence>
<dbReference type="InterPro" id="IPR004805">
    <property type="entry name" value="DnaE2/DnaE/PolC"/>
</dbReference>
<dbReference type="OrthoDB" id="9803237at2"/>
<keyword evidence="12" id="KW-1185">Reference proteome</keyword>
<dbReference type="CDD" id="cd04485">
    <property type="entry name" value="DnaE_OBF"/>
    <property type="match status" value="1"/>
</dbReference>
<comment type="subcellular location">
    <subcellularLocation>
        <location evidence="9">Cytoplasm</location>
    </subcellularLocation>
</comment>
<dbReference type="GO" id="GO:0020037">
    <property type="term" value="F:heme binding"/>
    <property type="evidence" value="ECO:0007669"/>
    <property type="project" value="InterPro"/>
</dbReference>
<dbReference type="GO" id="GO:0006260">
    <property type="term" value="P:DNA replication"/>
    <property type="evidence" value="ECO:0007669"/>
    <property type="project" value="UniProtKB-KW"/>
</dbReference>
<dbReference type="Gene3D" id="3.20.20.140">
    <property type="entry name" value="Metal-dependent hydrolases"/>
    <property type="match status" value="1"/>
</dbReference>
<sequence length="1058" mass="115439">MTAPAYAELHCLSCFSFLHGASHPEELVQQAAAFGYRALAITDEGSLAGVVRAHREIRRQRLPLKLIVGSRVRLADGPALVLLAATREGYAGLCRLLTRGRRAAPKGQYRLARADLADGLPGCLALLLPPDDTATLAADLPQQAAWLTQAFPGRAWIAADCPCGADDRARLQSLQRIARETGLPLVAATGALMHDAGRRELADVLTAIRLRTPLAEAGLALAANAERRLHDPRELARRLPAALLAESVAVAERCAFSLAELRYEYPAELVPPGESAASWLRRLVEGGLAWRYAPPLGRAAVAEAGTARPPEAAADPAPPKVRALVEYELALIADLGYEPYFLTVHDIVRHARQAGILCQGRGSAANSVVCWALGITEVHPEQGVMLIERFISRERDEPPDIDVDFEHDRREEVIQYLYRKYGRERAALAATVISYRSRSALRDVGRALGLDEARIERLTRGQQWFDGRQIRPERLREAGLDPASPVARRLTGLVHTLLGFPRHLSQHVGGFVIARGRVDELVPVENAAMDGRTVIQWDKDDLDEMGLLKVDVLALGMLSALRRSLELLSAWEGRSLTLADIPREDPAVYDMLGEADAIGVFQVESRAQLSMLPRLKPSDFYDLVVEVAIVRPGPIQGGMVHPYLGARERKARGEDPLAGLREEIRPVLERTLGVPIFQEQVMQLAVAAAGFTPGESDQLRRAMGTWRGKGELDRYREKLMAGMAANDYSDDFAERLCRQIEGFGSYGFPESHAASFALLVYCSAWIKRFHPAAFLCGLLNSQPMGFYSPSQLIQDARRHGVEVLAPDVCHSQWHSVLAPSSSTAPAVRLGLERVKGFNAATAERIVAERACRPFADVADLADRAALSAAELRVLAAGGALASLAGHRRQALWQAAGDVALPGVLHGAPRNEARLALPPATEAQDIVADYARLGFTLGRHPLALLRERLAALRFLSARQIADCQDRQLARAAGVVTCRQRPGTAKGTLFVTLEDETGLVNIIVRPELLEAQRRELLGARLLGVYGQISRQGRVVHLVAGRVVDHSVLLGSLEARSRDFH</sequence>
<dbReference type="AlphaFoldDB" id="A0A4S4AGP6"/>
<keyword evidence="2 9" id="KW-0808">Transferase</keyword>
<keyword evidence="7 9" id="KW-0234">DNA repair</keyword>
<keyword evidence="3 9" id="KW-0548">Nucleotidyltransferase</keyword>
<evidence type="ECO:0000256" key="6">
    <source>
        <dbReference type="ARBA" id="ARBA00022932"/>
    </source>
</evidence>
<dbReference type="GO" id="GO:0006281">
    <property type="term" value="P:DNA repair"/>
    <property type="evidence" value="ECO:0007669"/>
    <property type="project" value="UniProtKB-UniRule"/>
</dbReference>
<dbReference type="SMART" id="SM00481">
    <property type="entry name" value="POLIIIAc"/>
    <property type="match status" value="1"/>
</dbReference>
<dbReference type="InterPro" id="IPR040982">
    <property type="entry name" value="DNA_pol3_finger"/>
</dbReference>
<dbReference type="PANTHER" id="PTHR32294:SF4">
    <property type="entry name" value="ERROR-PRONE DNA POLYMERASE"/>
    <property type="match status" value="1"/>
</dbReference>
<dbReference type="HAMAP" id="MF_01902">
    <property type="entry name" value="DNApol_error_prone"/>
    <property type="match status" value="1"/>
</dbReference>
<dbReference type="NCBIfam" id="TIGR00594">
    <property type="entry name" value="polc"/>
    <property type="match status" value="1"/>
</dbReference>
<dbReference type="InterPro" id="IPR023073">
    <property type="entry name" value="DnaE2"/>
</dbReference>
<dbReference type="InterPro" id="IPR003141">
    <property type="entry name" value="Pol/His_phosphatase_N"/>
</dbReference>
<dbReference type="EMBL" id="SSOD01000016">
    <property type="protein sequence ID" value="THF58067.1"/>
    <property type="molecule type" value="Genomic_DNA"/>
</dbReference>
<keyword evidence="5 9" id="KW-0227">DNA damage</keyword>
<dbReference type="GO" id="GO:0004601">
    <property type="term" value="F:peroxidase activity"/>
    <property type="evidence" value="ECO:0007669"/>
    <property type="project" value="InterPro"/>
</dbReference>
<feature type="domain" description="Plant heme peroxidase family profile" evidence="10">
    <location>
        <begin position="815"/>
        <end position="999"/>
    </location>
</feature>
<proteinExistence type="inferred from homology"/>
<comment type="catalytic activity">
    <reaction evidence="8 9">
        <text>DNA(n) + a 2'-deoxyribonucleoside 5'-triphosphate = DNA(n+1) + diphosphate</text>
        <dbReference type="Rhea" id="RHEA:22508"/>
        <dbReference type="Rhea" id="RHEA-COMP:17339"/>
        <dbReference type="Rhea" id="RHEA-COMP:17340"/>
        <dbReference type="ChEBI" id="CHEBI:33019"/>
        <dbReference type="ChEBI" id="CHEBI:61560"/>
        <dbReference type="ChEBI" id="CHEBI:173112"/>
        <dbReference type="EC" id="2.7.7.7"/>
    </reaction>
</comment>
<dbReference type="GO" id="GO:0003887">
    <property type="term" value="F:DNA-directed DNA polymerase activity"/>
    <property type="evidence" value="ECO:0007669"/>
    <property type="project" value="UniProtKB-UniRule"/>
</dbReference>
<reference evidence="11 12" key="1">
    <citation type="submission" date="2019-04" db="EMBL/GenBank/DDBJ databases">
        <title>Azoarcus rhizosphaerae sp. nov. isolated from rhizosphere of Ficus religiosa.</title>
        <authorList>
            <person name="Lin S.-Y."/>
            <person name="Hameed A."/>
            <person name="Hsu Y.-H."/>
            <person name="Young C.-C."/>
        </authorList>
    </citation>
    <scope>NUCLEOTIDE SEQUENCE [LARGE SCALE GENOMIC DNA]</scope>
    <source>
        <strain evidence="11 12">CC-YHH848</strain>
    </source>
</reference>
<dbReference type="CDD" id="cd07434">
    <property type="entry name" value="PHP_PolIIIA_DnaE2"/>
    <property type="match status" value="1"/>
</dbReference>
<dbReference type="Gene3D" id="1.10.150.870">
    <property type="match status" value="1"/>
</dbReference>
<keyword evidence="6 9" id="KW-0239">DNA-directed DNA polymerase</keyword>
<dbReference type="InterPro" id="IPR002016">
    <property type="entry name" value="Haem_peroxidase"/>
</dbReference>
<dbReference type="GO" id="GO:0008408">
    <property type="term" value="F:3'-5' exonuclease activity"/>
    <property type="evidence" value="ECO:0007669"/>
    <property type="project" value="InterPro"/>
</dbReference>
<dbReference type="Proteomes" id="UP000307956">
    <property type="component" value="Unassembled WGS sequence"/>
</dbReference>
<organism evidence="11 12">
    <name type="scientific">Pseudothauera rhizosphaerae</name>
    <dbReference type="NCBI Taxonomy" id="2565932"/>
    <lineage>
        <taxon>Bacteria</taxon>
        <taxon>Pseudomonadati</taxon>
        <taxon>Pseudomonadota</taxon>
        <taxon>Betaproteobacteria</taxon>
        <taxon>Rhodocyclales</taxon>
        <taxon>Zoogloeaceae</taxon>
        <taxon>Pseudothauera</taxon>
    </lineage>
</organism>
<dbReference type="RefSeq" id="WP_136386234.1">
    <property type="nucleotide sequence ID" value="NZ_SSOD01000016.1"/>
</dbReference>
<evidence type="ECO:0000256" key="2">
    <source>
        <dbReference type="ARBA" id="ARBA00022679"/>
    </source>
</evidence>
<dbReference type="SUPFAM" id="SSF89550">
    <property type="entry name" value="PHP domain-like"/>
    <property type="match status" value="1"/>
</dbReference>
<dbReference type="InterPro" id="IPR011708">
    <property type="entry name" value="DNA_pol3_alpha_NTPase_dom"/>
</dbReference>
<comment type="function">
    <text evidence="9">DNA polymerase involved in damage-induced mutagenesis and translesion synthesis (TLS). It is not the major replicative DNA polymerase.</text>
</comment>
<gene>
    <name evidence="9" type="primary">dnaE2</name>
    <name evidence="11" type="ORF">E6O51_17145</name>
</gene>
<dbReference type="Pfam" id="PF07733">
    <property type="entry name" value="DNA_pol3_alpha"/>
    <property type="match status" value="1"/>
</dbReference>
<dbReference type="PROSITE" id="PS50873">
    <property type="entry name" value="PEROXIDASE_4"/>
    <property type="match status" value="1"/>
</dbReference>
<dbReference type="GO" id="GO:0005737">
    <property type="term" value="C:cytoplasm"/>
    <property type="evidence" value="ECO:0007669"/>
    <property type="project" value="UniProtKB-SubCell"/>
</dbReference>
<dbReference type="EC" id="2.7.7.7" evidence="9"/>
<dbReference type="InterPro" id="IPR004013">
    <property type="entry name" value="PHP_dom"/>
</dbReference>
<comment type="similarity">
    <text evidence="9">Belongs to the DNA polymerase type-C family. DnaE2 subfamily.</text>
</comment>
<evidence type="ECO:0000259" key="10">
    <source>
        <dbReference type="PROSITE" id="PS50873"/>
    </source>
</evidence>
<keyword evidence="1 9" id="KW-0963">Cytoplasm</keyword>
<dbReference type="PANTHER" id="PTHR32294">
    <property type="entry name" value="DNA POLYMERASE III SUBUNIT ALPHA"/>
    <property type="match status" value="1"/>
</dbReference>
<evidence type="ECO:0000256" key="1">
    <source>
        <dbReference type="ARBA" id="ARBA00022490"/>
    </source>
</evidence>
<evidence type="ECO:0000256" key="4">
    <source>
        <dbReference type="ARBA" id="ARBA00022705"/>
    </source>
</evidence>
<protein>
    <recommendedName>
        <fullName evidence="9">Error-prone DNA polymerase</fullName>
        <ecNumber evidence="9">2.7.7.7</ecNumber>
    </recommendedName>
</protein>